<dbReference type="EMBL" id="BLAL01000068">
    <property type="protein sequence ID" value="GES83412.1"/>
    <property type="molecule type" value="Genomic_DNA"/>
</dbReference>
<gene>
    <name evidence="2" type="ORF">RCL2_001057000</name>
</gene>
<accession>A0A8H3L874</accession>
<organism evidence="2 3">
    <name type="scientific">Rhizophagus clarus</name>
    <dbReference type="NCBI Taxonomy" id="94130"/>
    <lineage>
        <taxon>Eukaryota</taxon>
        <taxon>Fungi</taxon>
        <taxon>Fungi incertae sedis</taxon>
        <taxon>Mucoromycota</taxon>
        <taxon>Glomeromycotina</taxon>
        <taxon>Glomeromycetes</taxon>
        <taxon>Glomerales</taxon>
        <taxon>Glomeraceae</taxon>
        <taxon>Rhizophagus</taxon>
    </lineage>
</organism>
<reference evidence="2" key="1">
    <citation type="submission" date="2019-10" db="EMBL/GenBank/DDBJ databases">
        <title>Conservation and host-specific expression of non-tandemly repeated heterogenous ribosome RNA gene in arbuscular mycorrhizal fungi.</title>
        <authorList>
            <person name="Maeda T."/>
            <person name="Kobayashi Y."/>
            <person name="Nakagawa T."/>
            <person name="Ezawa T."/>
            <person name="Yamaguchi K."/>
            <person name="Bino T."/>
            <person name="Nishimoto Y."/>
            <person name="Shigenobu S."/>
            <person name="Kawaguchi M."/>
        </authorList>
    </citation>
    <scope>NUCLEOTIDE SEQUENCE</scope>
    <source>
        <strain evidence="2">HR1</strain>
    </source>
</reference>
<dbReference type="Proteomes" id="UP000615446">
    <property type="component" value="Unassembled WGS sequence"/>
</dbReference>
<evidence type="ECO:0000256" key="1">
    <source>
        <dbReference type="SAM" id="MobiDB-lite"/>
    </source>
</evidence>
<feature type="region of interest" description="Disordered" evidence="1">
    <location>
        <begin position="1"/>
        <end position="41"/>
    </location>
</feature>
<name>A0A8H3L874_9GLOM</name>
<sequence length="102" mass="11313">MTSNLVYIDKKHIPNEQKKSSPSVPSKSEQEETEDQPVTSESVENLIDNFITELNTLIPPSAKSEVEQEPEVEQKPEQEPKPYGIPGPSIPAEPSISQEVSK</sequence>
<feature type="compositionally biased region" description="Basic and acidic residues" evidence="1">
    <location>
        <begin position="8"/>
        <end position="19"/>
    </location>
</feature>
<dbReference type="AlphaFoldDB" id="A0A8H3L874"/>
<evidence type="ECO:0000313" key="3">
    <source>
        <dbReference type="Proteomes" id="UP000615446"/>
    </source>
</evidence>
<protein>
    <submittedName>
        <fullName evidence="2">Uncharacterized protein</fullName>
    </submittedName>
</protein>
<proteinExistence type="predicted"/>
<evidence type="ECO:0000313" key="2">
    <source>
        <dbReference type="EMBL" id="GES83412.1"/>
    </source>
</evidence>
<feature type="region of interest" description="Disordered" evidence="1">
    <location>
        <begin position="55"/>
        <end position="102"/>
    </location>
</feature>
<comment type="caution">
    <text evidence="2">The sequence shown here is derived from an EMBL/GenBank/DDBJ whole genome shotgun (WGS) entry which is preliminary data.</text>
</comment>